<feature type="non-terminal residue" evidence="1">
    <location>
        <position position="56"/>
    </location>
</feature>
<dbReference type="EMBL" id="JACEIK010005601">
    <property type="protein sequence ID" value="MCE0481882.1"/>
    <property type="molecule type" value="Genomic_DNA"/>
</dbReference>
<accession>A0ABS8VRT7</accession>
<sequence>WKSDGRCFARGVKSCKTLELAGEVAMGKRCCSRSPSLAISHSELNVWPSILLVVLF</sequence>
<feature type="non-terminal residue" evidence="1">
    <location>
        <position position="1"/>
    </location>
</feature>
<reference evidence="1 2" key="1">
    <citation type="journal article" date="2021" name="BMC Genomics">
        <title>Datura genome reveals duplications of psychoactive alkaloid biosynthetic genes and high mutation rate following tissue culture.</title>
        <authorList>
            <person name="Rajewski A."/>
            <person name="Carter-House D."/>
            <person name="Stajich J."/>
            <person name="Litt A."/>
        </authorList>
    </citation>
    <scope>NUCLEOTIDE SEQUENCE [LARGE SCALE GENOMIC DNA]</scope>
    <source>
        <strain evidence="1">AR-01</strain>
    </source>
</reference>
<comment type="caution">
    <text evidence="1">The sequence shown here is derived from an EMBL/GenBank/DDBJ whole genome shotgun (WGS) entry which is preliminary data.</text>
</comment>
<proteinExistence type="predicted"/>
<name>A0ABS8VRT7_DATST</name>
<dbReference type="Proteomes" id="UP000823775">
    <property type="component" value="Unassembled WGS sequence"/>
</dbReference>
<evidence type="ECO:0000313" key="2">
    <source>
        <dbReference type="Proteomes" id="UP000823775"/>
    </source>
</evidence>
<keyword evidence="2" id="KW-1185">Reference proteome</keyword>
<gene>
    <name evidence="1" type="ORF">HAX54_040060</name>
</gene>
<organism evidence="1 2">
    <name type="scientific">Datura stramonium</name>
    <name type="common">Jimsonweed</name>
    <name type="synonym">Common thornapple</name>
    <dbReference type="NCBI Taxonomy" id="4076"/>
    <lineage>
        <taxon>Eukaryota</taxon>
        <taxon>Viridiplantae</taxon>
        <taxon>Streptophyta</taxon>
        <taxon>Embryophyta</taxon>
        <taxon>Tracheophyta</taxon>
        <taxon>Spermatophyta</taxon>
        <taxon>Magnoliopsida</taxon>
        <taxon>eudicotyledons</taxon>
        <taxon>Gunneridae</taxon>
        <taxon>Pentapetalae</taxon>
        <taxon>asterids</taxon>
        <taxon>lamiids</taxon>
        <taxon>Solanales</taxon>
        <taxon>Solanaceae</taxon>
        <taxon>Solanoideae</taxon>
        <taxon>Datureae</taxon>
        <taxon>Datura</taxon>
    </lineage>
</organism>
<evidence type="ECO:0000313" key="1">
    <source>
        <dbReference type="EMBL" id="MCE0481882.1"/>
    </source>
</evidence>
<protein>
    <submittedName>
        <fullName evidence="1">Uncharacterized protein</fullName>
    </submittedName>
</protein>